<dbReference type="Gene3D" id="2.40.50.140">
    <property type="entry name" value="Nucleic acid-binding proteins"/>
    <property type="match status" value="1"/>
</dbReference>
<gene>
    <name evidence="1" type="ORF">GSLYS_00017006001</name>
</gene>
<organism evidence="1 2">
    <name type="scientific">Lymnaea stagnalis</name>
    <name type="common">Great pond snail</name>
    <name type="synonym">Helix stagnalis</name>
    <dbReference type="NCBI Taxonomy" id="6523"/>
    <lineage>
        <taxon>Eukaryota</taxon>
        <taxon>Metazoa</taxon>
        <taxon>Spiralia</taxon>
        <taxon>Lophotrochozoa</taxon>
        <taxon>Mollusca</taxon>
        <taxon>Gastropoda</taxon>
        <taxon>Heterobranchia</taxon>
        <taxon>Euthyneura</taxon>
        <taxon>Panpulmonata</taxon>
        <taxon>Hygrophila</taxon>
        <taxon>Lymnaeoidea</taxon>
        <taxon>Lymnaeidae</taxon>
        <taxon>Lymnaea</taxon>
    </lineage>
</organism>
<dbReference type="GO" id="GO:1990879">
    <property type="term" value="C:CST complex"/>
    <property type="evidence" value="ECO:0007669"/>
    <property type="project" value="InterPro"/>
</dbReference>
<comment type="caution">
    <text evidence="1">The sequence shown here is derived from an EMBL/GenBank/DDBJ whole genome shotgun (WGS) entry which is preliminary data.</text>
</comment>
<evidence type="ECO:0000313" key="2">
    <source>
        <dbReference type="Proteomes" id="UP001497497"/>
    </source>
</evidence>
<proteinExistence type="predicted"/>
<dbReference type="EMBL" id="CAXITT010000550">
    <property type="protein sequence ID" value="CAL1543472.1"/>
    <property type="molecule type" value="Genomic_DNA"/>
</dbReference>
<evidence type="ECO:0000313" key="1">
    <source>
        <dbReference type="EMBL" id="CAL1543472.1"/>
    </source>
</evidence>
<evidence type="ECO:0008006" key="3">
    <source>
        <dbReference type="Google" id="ProtNLM"/>
    </source>
</evidence>
<dbReference type="InterPro" id="IPR012340">
    <property type="entry name" value="NA-bd_OB-fold"/>
</dbReference>
<dbReference type="AlphaFoldDB" id="A0AAV2I9I6"/>
<dbReference type="Pfam" id="PF15490">
    <property type="entry name" value="Ten1_2"/>
    <property type="match status" value="1"/>
</dbReference>
<name>A0AAV2I9I6_LYMST</name>
<reference evidence="1 2" key="1">
    <citation type="submission" date="2024-04" db="EMBL/GenBank/DDBJ databases">
        <authorList>
            <consortium name="Genoscope - CEA"/>
            <person name="William W."/>
        </authorList>
    </citation>
    <scope>NUCLEOTIDE SEQUENCE [LARGE SCALE GENOMIC DNA]</scope>
</reference>
<keyword evidence="2" id="KW-1185">Reference proteome</keyword>
<dbReference type="GO" id="GO:0003697">
    <property type="term" value="F:single-stranded DNA binding"/>
    <property type="evidence" value="ECO:0007669"/>
    <property type="project" value="InterPro"/>
</dbReference>
<sequence length="149" mass="16591">MMETNFSNPYPRHGVPTLIPEIVSVCPDAYDEKSVRVVGRVDHYDAFKCIALLSEPNKPSSSSVKLRVNTRLTDQADYIVGSQVMLIGELEKVDLSACDLADDFTHGSGGIELRARVSRCIDGLDYAVYCKGVDIWRQFNSDMNMEHSS</sequence>
<protein>
    <recommendedName>
        <fullName evidence="3">CST complex subunit Ten1</fullName>
    </recommendedName>
</protein>
<dbReference type="Proteomes" id="UP001497497">
    <property type="component" value="Unassembled WGS sequence"/>
</dbReference>
<dbReference type="InterPro" id="IPR029146">
    <property type="entry name" value="Ten1_animal_plant"/>
</dbReference>
<accession>A0AAV2I9I6</accession>